<dbReference type="AlphaFoldDB" id="A0A921ID94"/>
<dbReference type="Proteomes" id="UP000759256">
    <property type="component" value="Unassembled WGS sequence"/>
</dbReference>
<evidence type="ECO:0000313" key="3">
    <source>
        <dbReference type="EMBL" id="HJG16168.1"/>
    </source>
</evidence>
<name>A0A921ID94_9LACO</name>
<reference evidence="3" key="1">
    <citation type="journal article" date="2021" name="PeerJ">
        <title>Extensive microbial diversity within the chicken gut microbiome revealed by metagenomics and culture.</title>
        <authorList>
            <person name="Gilroy R."/>
            <person name="Ravi A."/>
            <person name="Getino M."/>
            <person name="Pursley I."/>
            <person name="Horton D.L."/>
            <person name="Alikhan N.F."/>
            <person name="Baker D."/>
            <person name="Gharbi K."/>
            <person name="Hall N."/>
            <person name="Watson M."/>
            <person name="Adriaenssens E.M."/>
            <person name="Foster-Nyarko E."/>
            <person name="Jarju S."/>
            <person name="Secka A."/>
            <person name="Antonio M."/>
            <person name="Oren A."/>
            <person name="Chaudhuri R.R."/>
            <person name="La Ragione R."/>
            <person name="Hildebrand F."/>
            <person name="Pallen M.J."/>
        </authorList>
    </citation>
    <scope>NUCLEOTIDE SEQUENCE</scope>
    <source>
        <strain evidence="3">CHK189-29639</strain>
    </source>
</reference>
<feature type="region of interest" description="Disordered" evidence="2">
    <location>
        <begin position="129"/>
        <end position="155"/>
    </location>
</feature>
<sequence>MANARKKYTMQNMADLIGVNKSSVYRFLKKENISPTIVQNNTQYYSSIALQRVKKHFNTTHTNSNERVDNRDLLINSLQQQIKDLKAELSEEKVRADAQLAEKDKQIIGYQKLVDQSQQLLLNEQNMGLPEKNSVQEGEYSEKPSTHKSTNNDSKNIVILKDQIDPTVLKKVQKKTKKMHWWNKIFRN</sequence>
<gene>
    <name evidence="3" type="ORF">K8V06_08550</name>
</gene>
<evidence type="ECO:0000256" key="1">
    <source>
        <dbReference type="SAM" id="Coils"/>
    </source>
</evidence>
<organism evidence="3 4">
    <name type="scientific">Ligilactobacillus salivarius</name>
    <dbReference type="NCBI Taxonomy" id="1624"/>
    <lineage>
        <taxon>Bacteria</taxon>
        <taxon>Bacillati</taxon>
        <taxon>Bacillota</taxon>
        <taxon>Bacilli</taxon>
        <taxon>Lactobacillales</taxon>
        <taxon>Lactobacillaceae</taxon>
        <taxon>Ligilactobacillus</taxon>
    </lineage>
</organism>
<feature type="coiled-coil region" evidence="1">
    <location>
        <begin position="68"/>
        <end position="106"/>
    </location>
</feature>
<reference evidence="3" key="2">
    <citation type="submission" date="2021-09" db="EMBL/GenBank/DDBJ databases">
        <authorList>
            <person name="Gilroy R."/>
        </authorList>
    </citation>
    <scope>NUCLEOTIDE SEQUENCE</scope>
    <source>
        <strain evidence="3">CHK189-29639</strain>
    </source>
</reference>
<dbReference type="EMBL" id="DYVK01000081">
    <property type="protein sequence ID" value="HJG16168.1"/>
    <property type="molecule type" value="Genomic_DNA"/>
</dbReference>
<protein>
    <recommendedName>
        <fullName evidence="5">DUF536 domain-containing protein</fullName>
    </recommendedName>
</protein>
<keyword evidence="1" id="KW-0175">Coiled coil</keyword>
<proteinExistence type="predicted"/>
<evidence type="ECO:0000313" key="4">
    <source>
        <dbReference type="Proteomes" id="UP000759256"/>
    </source>
</evidence>
<accession>A0A921ID94</accession>
<comment type="caution">
    <text evidence="3">The sequence shown here is derived from an EMBL/GenBank/DDBJ whole genome shotgun (WGS) entry which is preliminary data.</text>
</comment>
<evidence type="ECO:0000256" key="2">
    <source>
        <dbReference type="SAM" id="MobiDB-lite"/>
    </source>
</evidence>
<evidence type="ECO:0008006" key="5">
    <source>
        <dbReference type="Google" id="ProtNLM"/>
    </source>
</evidence>